<dbReference type="Proteomes" id="UP001148203">
    <property type="component" value="Unassembled WGS sequence"/>
</dbReference>
<dbReference type="EMBL" id="JAMDGY010000017">
    <property type="protein sequence ID" value="MDD0990233.1"/>
    <property type="molecule type" value="Genomic_DNA"/>
</dbReference>
<dbReference type="RefSeq" id="WP_273911207.1">
    <property type="nucleotide sequence ID" value="NZ_JAMDGX010000038.1"/>
</dbReference>
<reference evidence="1 2" key="1">
    <citation type="submission" date="2022-05" db="EMBL/GenBank/DDBJ databases">
        <title>Novel Pseudomonas spp. Isolated from a Rainbow Trout Aquaculture Facility.</title>
        <authorList>
            <person name="Testerman T."/>
            <person name="Graf J."/>
        </authorList>
    </citation>
    <scope>NUCLEOTIDE SEQUENCE [LARGE SCALE GENOMIC DNA]</scope>
    <source>
        <strain evidence="1 2">ID681</strain>
    </source>
</reference>
<gene>
    <name evidence="1" type="ORF">M5G11_06730</name>
</gene>
<evidence type="ECO:0000313" key="2">
    <source>
        <dbReference type="Proteomes" id="UP001148203"/>
    </source>
</evidence>
<accession>A0ABT5NPY3</accession>
<name>A0ABT5NPY3_9PSED</name>
<comment type="caution">
    <text evidence="1">The sequence shown here is derived from an EMBL/GenBank/DDBJ whole genome shotgun (WGS) entry which is preliminary data.</text>
</comment>
<evidence type="ECO:0000313" key="1">
    <source>
        <dbReference type="EMBL" id="MDD0990233.1"/>
    </source>
</evidence>
<sequence>MPTPTLPEARSFTGKLYSLTPGGYQLVSMSVPMNELQSQYTDGWLTLNHDGIAFRFNYRDTKDGHPRYSVTAQIPNNAHDGGQLEISRNGYLGLYKVSTNDQLWHVLPDSRNLPDAKALLKQTRWSEVFGNDPEEERLKECLKECLIPVLMHCDQGRSIKLMADEPYLSTTEGSEPRLFIDIEGEL</sequence>
<protein>
    <submittedName>
        <fullName evidence="1">Uncharacterized protein</fullName>
    </submittedName>
</protein>
<keyword evidence="2" id="KW-1185">Reference proteome</keyword>
<organism evidence="1 2">
    <name type="scientific">Pseudomonas fontis</name>
    <dbReference type="NCBI Taxonomy" id="2942633"/>
    <lineage>
        <taxon>Bacteria</taxon>
        <taxon>Pseudomonadati</taxon>
        <taxon>Pseudomonadota</taxon>
        <taxon>Gammaproteobacteria</taxon>
        <taxon>Pseudomonadales</taxon>
        <taxon>Pseudomonadaceae</taxon>
        <taxon>Pseudomonas</taxon>
    </lineage>
</organism>
<proteinExistence type="predicted"/>